<dbReference type="AlphaFoldDB" id="A0A556M9D2"/>
<gene>
    <name evidence="7" type="ORF">FO440_23045</name>
</gene>
<evidence type="ECO:0000256" key="3">
    <source>
        <dbReference type="ARBA" id="ARBA00023002"/>
    </source>
</evidence>
<dbReference type="Gene3D" id="1.10.150.120">
    <property type="entry name" value="[2Fe-2S]-binding domain"/>
    <property type="match status" value="1"/>
</dbReference>
<dbReference type="PROSITE" id="PS00197">
    <property type="entry name" value="2FE2S_FER_1"/>
    <property type="match status" value="1"/>
</dbReference>
<dbReference type="Pfam" id="PF01799">
    <property type="entry name" value="Fer2_2"/>
    <property type="match status" value="1"/>
</dbReference>
<name>A0A556M9D2_9SPHI</name>
<evidence type="ECO:0000313" key="7">
    <source>
        <dbReference type="EMBL" id="TSJ36456.1"/>
    </source>
</evidence>
<evidence type="ECO:0000256" key="5">
    <source>
        <dbReference type="ARBA" id="ARBA00023014"/>
    </source>
</evidence>
<reference evidence="7 8" key="1">
    <citation type="submission" date="2019-07" db="EMBL/GenBank/DDBJ databases">
        <authorList>
            <person name="Huq M.A."/>
        </authorList>
    </citation>
    <scope>NUCLEOTIDE SEQUENCE [LARGE SCALE GENOMIC DNA]</scope>
    <source>
        <strain evidence="7 8">MAH-19</strain>
    </source>
</reference>
<keyword evidence="4" id="KW-0408">Iron</keyword>
<dbReference type="SUPFAM" id="SSF47741">
    <property type="entry name" value="CO dehydrogenase ISP C-domain like"/>
    <property type="match status" value="1"/>
</dbReference>
<dbReference type="OrthoDB" id="9796880at2"/>
<dbReference type="FunFam" id="1.10.150.120:FF:000003">
    <property type="entry name" value="Carbon monoxide dehydrogenase, small subunit"/>
    <property type="match status" value="1"/>
</dbReference>
<dbReference type="InterPro" id="IPR001041">
    <property type="entry name" value="2Fe-2S_ferredoxin-type"/>
</dbReference>
<dbReference type="EMBL" id="VLPK01000007">
    <property type="protein sequence ID" value="TSJ36456.1"/>
    <property type="molecule type" value="Genomic_DNA"/>
</dbReference>
<dbReference type="PANTHER" id="PTHR45331">
    <property type="entry name" value="OXIDOREDUCTASE, IRON-SULPHUR BINDING SUBUNIT-RELATED-RELATED"/>
    <property type="match status" value="1"/>
</dbReference>
<keyword evidence="1" id="KW-0001">2Fe-2S</keyword>
<dbReference type="InterPro" id="IPR006058">
    <property type="entry name" value="2Fe2S_fd_BS"/>
</dbReference>
<dbReference type="PANTHER" id="PTHR45331:SF2">
    <property type="entry name" value="OXIDOREDUCTASE WITH IRON-SULFUR SUBUNIT"/>
    <property type="match status" value="1"/>
</dbReference>
<proteinExistence type="predicted"/>
<sequence length="163" mass="17503">MLPDNEAAPAEPVTVSLMVNGSRKTLTLDTRVTLLDALREKLQMTGSKKGCDHGQCGACTVLADGRRINSCLHLAVMCEGTEVTTIEGLAKGEELHPMQAAFLKHDGFQCGYCTPGQICSAVGLVREGHAHTDEEIREQMSGNICRCGAYNNILDAIKEVQTA</sequence>
<dbReference type="PROSITE" id="PS51085">
    <property type="entry name" value="2FE2S_FER_2"/>
    <property type="match status" value="1"/>
</dbReference>
<keyword evidence="8" id="KW-1185">Reference proteome</keyword>
<dbReference type="InterPro" id="IPR052914">
    <property type="entry name" value="Aldehyde_Oxdr_Iron-Sulfur"/>
</dbReference>
<dbReference type="SUPFAM" id="SSF54292">
    <property type="entry name" value="2Fe-2S ferredoxin-like"/>
    <property type="match status" value="1"/>
</dbReference>
<protein>
    <submittedName>
        <fullName evidence="7">2Fe-2S iron-sulfur cluster binding domain-containing protein</fullName>
    </submittedName>
</protein>
<dbReference type="Gene3D" id="3.10.20.30">
    <property type="match status" value="1"/>
</dbReference>
<evidence type="ECO:0000256" key="1">
    <source>
        <dbReference type="ARBA" id="ARBA00022714"/>
    </source>
</evidence>
<evidence type="ECO:0000256" key="4">
    <source>
        <dbReference type="ARBA" id="ARBA00023004"/>
    </source>
</evidence>
<dbReference type="InterPro" id="IPR036010">
    <property type="entry name" value="2Fe-2S_ferredoxin-like_sf"/>
</dbReference>
<dbReference type="GO" id="GO:0051537">
    <property type="term" value="F:2 iron, 2 sulfur cluster binding"/>
    <property type="evidence" value="ECO:0007669"/>
    <property type="project" value="UniProtKB-KW"/>
</dbReference>
<dbReference type="InterPro" id="IPR002888">
    <property type="entry name" value="2Fe-2S-bd"/>
</dbReference>
<keyword evidence="5" id="KW-0411">Iron-sulfur</keyword>
<comment type="caution">
    <text evidence="7">The sequence shown here is derived from an EMBL/GenBank/DDBJ whole genome shotgun (WGS) entry which is preliminary data.</text>
</comment>
<dbReference type="Proteomes" id="UP000318733">
    <property type="component" value="Unassembled WGS sequence"/>
</dbReference>
<accession>A0A556M9D2</accession>
<feature type="domain" description="2Fe-2S ferredoxin-type" evidence="6">
    <location>
        <begin position="13"/>
        <end position="89"/>
    </location>
</feature>
<dbReference type="FunFam" id="3.10.20.30:FF:000020">
    <property type="entry name" value="Xanthine dehydrogenase iron-sulfur subunit"/>
    <property type="match status" value="1"/>
</dbReference>
<evidence type="ECO:0000259" key="6">
    <source>
        <dbReference type="PROSITE" id="PS51085"/>
    </source>
</evidence>
<dbReference type="InterPro" id="IPR036884">
    <property type="entry name" value="2Fe-2S-bd_dom_sf"/>
</dbReference>
<dbReference type="GO" id="GO:0046872">
    <property type="term" value="F:metal ion binding"/>
    <property type="evidence" value="ECO:0007669"/>
    <property type="project" value="UniProtKB-KW"/>
</dbReference>
<evidence type="ECO:0000313" key="8">
    <source>
        <dbReference type="Proteomes" id="UP000318733"/>
    </source>
</evidence>
<keyword evidence="2" id="KW-0479">Metal-binding</keyword>
<organism evidence="7 8">
    <name type="scientific">Mucilaginibacter corticis</name>
    <dbReference type="NCBI Taxonomy" id="2597670"/>
    <lineage>
        <taxon>Bacteria</taxon>
        <taxon>Pseudomonadati</taxon>
        <taxon>Bacteroidota</taxon>
        <taxon>Sphingobacteriia</taxon>
        <taxon>Sphingobacteriales</taxon>
        <taxon>Sphingobacteriaceae</taxon>
        <taxon>Mucilaginibacter</taxon>
    </lineage>
</organism>
<evidence type="ECO:0000256" key="2">
    <source>
        <dbReference type="ARBA" id="ARBA00022723"/>
    </source>
</evidence>
<dbReference type="Pfam" id="PF00111">
    <property type="entry name" value="Fer2"/>
    <property type="match status" value="1"/>
</dbReference>
<dbReference type="GO" id="GO:0016903">
    <property type="term" value="F:oxidoreductase activity, acting on the aldehyde or oxo group of donors"/>
    <property type="evidence" value="ECO:0007669"/>
    <property type="project" value="TreeGrafter"/>
</dbReference>
<keyword evidence="3" id="KW-0560">Oxidoreductase</keyword>
<dbReference type="CDD" id="cd00207">
    <property type="entry name" value="fer2"/>
    <property type="match status" value="1"/>
</dbReference>
<dbReference type="InterPro" id="IPR012675">
    <property type="entry name" value="Beta-grasp_dom_sf"/>
</dbReference>